<dbReference type="AlphaFoldDB" id="A0A816K1T3"/>
<name>A0A816K1T3_BRANA</name>
<dbReference type="EMBL" id="HG994366">
    <property type="protein sequence ID" value="CAF1908064.1"/>
    <property type="molecule type" value="Genomic_DNA"/>
</dbReference>
<accession>A0A816K1T3</accession>
<protein>
    <submittedName>
        <fullName evidence="1">(rape) hypothetical protein</fullName>
    </submittedName>
</protein>
<sequence>MYYGSGFFVAVVLSASRSFYTGGAPASSCSLDLLVTRVCQGLVCGVRF</sequence>
<organism evidence="1">
    <name type="scientific">Brassica napus</name>
    <name type="common">Rape</name>
    <dbReference type="NCBI Taxonomy" id="3708"/>
    <lineage>
        <taxon>Eukaryota</taxon>
        <taxon>Viridiplantae</taxon>
        <taxon>Streptophyta</taxon>
        <taxon>Embryophyta</taxon>
        <taxon>Tracheophyta</taxon>
        <taxon>Spermatophyta</taxon>
        <taxon>Magnoliopsida</taxon>
        <taxon>eudicotyledons</taxon>
        <taxon>Gunneridae</taxon>
        <taxon>Pentapetalae</taxon>
        <taxon>rosids</taxon>
        <taxon>malvids</taxon>
        <taxon>Brassicales</taxon>
        <taxon>Brassicaceae</taxon>
        <taxon>Brassiceae</taxon>
        <taxon>Brassica</taxon>
    </lineage>
</organism>
<proteinExistence type="predicted"/>
<dbReference type="Proteomes" id="UP001295469">
    <property type="component" value="Chromosome C02"/>
</dbReference>
<reference evidence="1" key="1">
    <citation type="submission" date="2021-01" db="EMBL/GenBank/DDBJ databases">
        <authorList>
            <consortium name="Genoscope - CEA"/>
            <person name="William W."/>
        </authorList>
    </citation>
    <scope>NUCLEOTIDE SEQUENCE</scope>
</reference>
<gene>
    <name evidence="1" type="ORF">DARMORV10_C02P28400.1</name>
</gene>
<evidence type="ECO:0000313" key="1">
    <source>
        <dbReference type="EMBL" id="CAF1908064.1"/>
    </source>
</evidence>